<evidence type="ECO:0000313" key="2">
    <source>
        <dbReference type="Proteomes" id="UP000676336"/>
    </source>
</evidence>
<gene>
    <name evidence="1" type="ORF">SMN809_LOCUS69419</name>
</gene>
<evidence type="ECO:0000313" key="1">
    <source>
        <dbReference type="EMBL" id="CAF5182588.1"/>
    </source>
</evidence>
<organism evidence="1 2">
    <name type="scientific">Rotaria magnacalcarata</name>
    <dbReference type="NCBI Taxonomy" id="392030"/>
    <lineage>
        <taxon>Eukaryota</taxon>
        <taxon>Metazoa</taxon>
        <taxon>Spiralia</taxon>
        <taxon>Gnathifera</taxon>
        <taxon>Rotifera</taxon>
        <taxon>Eurotatoria</taxon>
        <taxon>Bdelloidea</taxon>
        <taxon>Philodinida</taxon>
        <taxon>Philodinidae</taxon>
        <taxon>Rotaria</taxon>
    </lineage>
</organism>
<accession>A0A8S3HJI7</accession>
<dbReference type="EMBL" id="CAJOBI010319426">
    <property type="protein sequence ID" value="CAF5182588.1"/>
    <property type="molecule type" value="Genomic_DNA"/>
</dbReference>
<feature type="non-terminal residue" evidence="1">
    <location>
        <position position="1"/>
    </location>
</feature>
<comment type="caution">
    <text evidence="1">The sequence shown here is derived from an EMBL/GenBank/DDBJ whole genome shotgun (WGS) entry which is preliminary data.</text>
</comment>
<protein>
    <submittedName>
        <fullName evidence="1">Uncharacterized protein</fullName>
    </submittedName>
</protein>
<sequence length="57" mass="6743">ALPHEWQLSLHTDADIETIIQHSEINSIINTCEKSLRMWCEEYIRRIDASFGKELRT</sequence>
<reference evidence="1" key="1">
    <citation type="submission" date="2021-02" db="EMBL/GenBank/DDBJ databases">
        <authorList>
            <person name="Nowell W R."/>
        </authorList>
    </citation>
    <scope>NUCLEOTIDE SEQUENCE</scope>
</reference>
<dbReference type="Proteomes" id="UP000676336">
    <property type="component" value="Unassembled WGS sequence"/>
</dbReference>
<proteinExistence type="predicted"/>
<name>A0A8S3HJI7_9BILA</name>
<dbReference type="AlphaFoldDB" id="A0A8S3HJI7"/>